<dbReference type="Proteomes" id="UP000181936">
    <property type="component" value="Chromosome"/>
</dbReference>
<evidence type="ECO:0000256" key="2">
    <source>
        <dbReference type="ARBA" id="ARBA00004651"/>
    </source>
</evidence>
<keyword evidence="9 18" id="KW-0418">Kinase</keyword>
<keyword evidence="5" id="KW-0597">Phosphoprotein</keyword>
<feature type="domain" description="Histidine kinase" evidence="16">
    <location>
        <begin position="251"/>
        <end position="465"/>
    </location>
</feature>
<evidence type="ECO:0000256" key="15">
    <source>
        <dbReference type="SAM" id="Phobius"/>
    </source>
</evidence>
<dbReference type="Pfam" id="PF02518">
    <property type="entry name" value="HATPase_c"/>
    <property type="match status" value="1"/>
</dbReference>
<dbReference type="Gene3D" id="1.10.287.130">
    <property type="match status" value="1"/>
</dbReference>
<dbReference type="PANTHER" id="PTHR45528">
    <property type="entry name" value="SENSOR HISTIDINE KINASE CPXA"/>
    <property type="match status" value="1"/>
</dbReference>
<proteinExistence type="predicted"/>
<evidence type="ECO:0000256" key="14">
    <source>
        <dbReference type="SAM" id="Coils"/>
    </source>
</evidence>
<protein>
    <recommendedName>
        <fullName evidence="3">histidine kinase</fullName>
        <ecNumber evidence="3">2.7.13.3</ecNumber>
    </recommendedName>
</protein>
<evidence type="ECO:0000256" key="7">
    <source>
        <dbReference type="ARBA" id="ARBA00022692"/>
    </source>
</evidence>
<keyword evidence="11 15" id="KW-1133">Transmembrane helix</keyword>
<dbReference type="FunFam" id="1.10.287.130:FF:000001">
    <property type="entry name" value="Two-component sensor histidine kinase"/>
    <property type="match status" value="1"/>
</dbReference>
<dbReference type="GO" id="GO:0005886">
    <property type="term" value="C:plasma membrane"/>
    <property type="evidence" value="ECO:0007669"/>
    <property type="project" value="UniProtKB-SubCell"/>
</dbReference>
<dbReference type="PROSITE" id="PS50885">
    <property type="entry name" value="HAMP"/>
    <property type="match status" value="1"/>
</dbReference>
<dbReference type="CDD" id="cd00082">
    <property type="entry name" value="HisKA"/>
    <property type="match status" value="1"/>
</dbReference>
<dbReference type="InterPro" id="IPR003594">
    <property type="entry name" value="HATPase_dom"/>
</dbReference>
<comment type="catalytic activity">
    <reaction evidence="1">
        <text>ATP + protein L-histidine = ADP + protein N-phospho-L-histidine.</text>
        <dbReference type="EC" id="2.7.13.3"/>
    </reaction>
</comment>
<keyword evidence="10" id="KW-0067">ATP-binding</keyword>
<comment type="subcellular location">
    <subcellularLocation>
        <location evidence="2">Cell membrane</location>
        <topology evidence="2">Multi-pass membrane protein</topology>
    </subcellularLocation>
</comment>
<dbReference type="PANTHER" id="PTHR45528:SF1">
    <property type="entry name" value="SENSOR HISTIDINE KINASE CPXA"/>
    <property type="match status" value="1"/>
</dbReference>
<dbReference type="KEGG" id="bwh:A9C19_03545"/>
<feature type="domain" description="HAMP" evidence="17">
    <location>
        <begin position="184"/>
        <end position="236"/>
    </location>
</feature>
<evidence type="ECO:0000256" key="4">
    <source>
        <dbReference type="ARBA" id="ARBA00022475"/>
    </source>
</evidence>
<dbReference type="SMART" id="SM00304">
    <property type="entry name" value="HAMP"/>
    <property type="match status" value="1"/>
</dbReference>
<dbReference type="SMART" id="SM00387">
    <property type="entry name" value="HATPase_c"/>
    <property type="match status" value="1"/>
</dbReference>
<dbReference type="STRING" id="1547283.A9C19_03545"/>
<evidence type="ECO:0000256" key="12">
    <source>
        <dbReference type="ARBA" id="ARBA00023012"/>
    </source>
</evidence>
<evidence type="ECO:0000256" key="3">
    <source>
        <dbReference type="ARBA" id="ARBA00012438"/>
    </source>
</evidence>
<dbReference type="Gene3D" id="3.30.565.10">
    <property type="entry name" value="Histidine kinase-like ATPase, C-terminal domain"/>
    <property type="match status" value="1"/>
</dbReference>
<reference evidence="18 19" key="1">
    <citation type="journal article" date="2016" name="Sci. Rep.">
        <title>Complete genome sequence and transcriptomic analysis of a novel marine strain Bacillus weihaiensis reveals the mechanism of brown algae degradation.</title>
        <authorList>
            <person name="Zhu Y."/>
            <person name="Chen P."/>
            <person name="Bao Y."/>
            <person name="Men Y."/>
            <person name="Zeng Y."/>
            <person name="Yang J."/>
            <person name="Sun J."/>
            <person name="Sun Y."/>
        </authorList>
    </citation>
    <scope>NUCLEOTIDE SEQUENCE [LARGE SCALE GENOMIC DNA]</scope>
    <source>
        <strain evidence="18 19">Alg07</strain>
    </source>
</reference>
<keyword evidence="7 15" id="KW-0812">Transmembrane</keyword>
<dbReference type="InterPro" id="IPR003660">
    <property type="entry name" value="HAMP_dom"/>
</dbReference>
<feature type="transmembrane region" description="Helical" evidence="15">
    <location>
        <begin position="6"/>
        <end position="28"/>
    </location>
</feature>
<keyword evidence="6" id="KW-0808">Transferase</keyword>
<organism evidence="18 19">
    <name type="scientific">Bacillus weihaiensis</name>
    <dbReference type="NCBI Taxonomy" id="1547283"/>
    <lineage>
        <taxon>Bacteria</taxon>
        <taxon>Bacillati</taxon>
        <taxon>Bacillota</taxon>
        <taxon>Bacilli</taxon>
        <taxon>Bacillales</taxon>
        <taxon>Bacillaceae</taxon>
        <taxon>Bacillus</taxon>
    </lineage>
</organism>
<evidence type="ECO:0000313" key="19">
    <source>
        <dbReference type="Proteomes" id="UP000181936"/>
    </source>
</evidence>
<feature type="coiled-coil region" evidence="14">
    <location>
        <begin position="224"/>
        <end position="251"/>
    </location>
</feature>
<dbReference type="SMART" id="SM00388">
    <property type="entry name" value="HisKA"/>
    <property type="match status" value="1"/>
</dbReference>
<dbReference type="InterPro" id="IPR003661">
    <property type="entry name" value="HisK_dim/P_dom"/>
</dbReference>
<dbReference type="CDD" id="cd06225">
    <property type="entry name" value="HAMP"/>
    <property type="match status" value="1"/>
</dbReference>
<dbReference type="PROSITE" id="PS50109">
    <property type="entry name" value="HIS_KIN"/>
    <property type="match status" value="1"/>
</dbReference>
<evidence type="ECO:0000259" key="16">
    <source>
        <dbReference type="PROSITE" id="PS50109"/>
    </source>
</evidence>
<dbReference type="InterPro" id="IPR036097">
    <property type="entry name" value="HisK_dim/P_sf"/>
</dbReference>
<evidence type="ECO:0000256" key="10">
    <source>
        <dbReference type="ARBA" id="ARBA00022840"/>
    </source>
</evidence>
<evidence type="ECO:0000256" key="11">
    <source>
        <dbReference type="ARBA" id="ARBA00022989"/>
    </source>
</evidence>
<dbReference type="GO" id="GO:0000155">
    <property type="term" value="F:phosphorelay sensor kinase activity"/>
    <property type="evidence" value="ECO:0007669"/>
    <property type="project" value="InterPro"/>
</dbReference>
<dbReference type="Pfam" id="PF00672">
    <property type="entry name" value="HAMP"/>
    <property type="match status" value="1"/>
</dbReference>
<dbReference type="Gene3D" id="6.10.340.10">
    <property type="match status" value="1"/>
</dbReference>
<evidence type="ECO:0000256" key="9">
    <source>
        <dbReference type="ARBA" id="ARBA00022777"/>
    </source>
</evidence>
<dbReference type="InterPro" id="IPR005467">
    <property type="entry name" value="His_kinase_dom"/>
</dbReference>
<dbReference type="SUPFAM" id="SSF55874">
    <property type="entry name" value="ATPase domain of HSP90 chaperone/DNA topoisomerase II/histidine kinase"/>
    <property type="match status" value="1"/>
</dbReference>
<evidence type="ECO:0000256" key="13">
    <source>
        <dbReference type="ARBA" id="ARBA00023136"/>
    </source>
</evidence>
<keyword evidence="13 15" id="KW-0472">Membrane</keyword>
<dbReference type="SUPFAM" id="SSF47384">
    <property type="entry name" value="Homodimeric domain of signal transducing histidine kinase"/>
    <property type="match status" value="1"/>
</dbReference>
<dbReference type="InterPro" id="IPR050398">
    <property type="entry name" value="HssS/ArlS-like"/>
</dbReference>
<name>A0A1L3MXC3_9BACI</name>
<sequence length="465" mass="53716">MKIKYIYQLFISHFSIIFIAFLILSILFSHYVENLVYKNKVSELTSYGESILREFEQSKREQSLSQYRRFLNEQNTYFSIFDSRGRIVYPLATASSHMKITEEDWDKLSNGQNVVVKQNIQWASQDVSLVAIPSLSNGDINGGILLISPISGSREMISELNQSLFYTILIALFVSVLLSWLLSKVHVNRIEKIRRATSKIAKGNYDAHIETGNLDEIDEMANDFNNMVDQLKLSNEEIVRLENRRRQFMADVSHELRTPLTTISGVIEGMRNNMIPEEEKEKGIQLVSDETKRLIRLVNENLDYERIRSNQITLMKETVQLKELFEIMNEHLIMEAKNKHNTIQLDVDEECEVQVDYDRFIQILINITKNSIQFTENGTIWLRGKQTLTNTVIEIEDTGIGIDPSEIESIWSRFYKADLSRTSNQFGEFGLGLSIVKRLVELHDGTIDVKSQKGKGTIFRIILPK</sequence>
<dbReference type="InterPro" id="IPR036890">
    <property type="entry name" value="HATPase_C_sf"/>
</dbReference>
<dbReference type="OrthoDB" id="3436at2"/>
<keyword evidence="14" id="KW-0175">Coiled coil</keyword>
<dbReference type="Pfam" id="PF00512">
    <property type="entry name" value="HisKA"/>
    <property type="match status" value="1"/>
</dbReference>
<evidence type="ECO:0000256" key="8">
    <source>
        <dbReference type="ARBA" id="ARBA00022741"/>
    </source>
</evidence>
<dbReference type="GO" id="GO:0005524">
    <property type="term" value="F:ATP binding"/>
    <property type="evidence" value="ECO:0007669"/>
    <property type="project" value="UniProtKB-KW"/>
</dbReference>
<keyword evidence="19" id="KW-1185">Reference proteome</keyword>
<accession>A0A1L3MXC3</accession>
<dbReference type="InterPro" id="IPR004358">
    <property type="entry name" value="Sig_transdc_His_kin-like_C"/>
</dbReference>
<dbReference type="EMBL" id="CP016020">
    <property type="protein sequence ID" value="APH06940.1"/>
    <property type="molecule type" value="Genomic_DNA"/>
</dbReference>
<feature type="transmembrane region" description="Helical" evidence="15">
    <location>
        <begin position="164"/>
        <end position="182"/>
    </location>
</feature>
<evidence type="ECO:0000313" key="18">
    <source>
        <dbReference type="EMBL" id="APH06940.1"/>
    </source>
</evidence>
<evidence type="ECO:0000256" key="6">
    <source>
        <dbReference type="ARBA" id="ARBA00022679"/>
    </source>
</evidence>
<dbReference type="SUPFAM" id="SSF158472">
    <property type="entry name" value="HAMP domain-like"/>
    <property type="match status" value="1"/>
</dbReference>
<dbReference type="PRINTS" id="PR00344">
    <property type="entry name" value="BCTRLSENSOR"/>
</dbReference>
<dbReference type="AlphaFoldDB" id="A0A1L3MXC3"/>
<evidence type="ECO:0000259" key="17">
    <source>
        <dbReference type="PROSITE" id="PS50885"/>
    </source>
</evidence>
<dbReference type="EC" id="2.7.13.3" evidence="3"/>
<gene>
    <name evidence="18" type="ORF">A9C19_03545</name>
</gene>
<dbReference type="FunFam" id="3.30.565.10:FF:000006">
    <property type="entry name" value="Sensor histidine kinase WalK"/>
    <property type="match status" value="1"/>
</dbReference>
<keyword evidence="4" id="KW-1003">Cell membrane</keyword>
<evidence type="ECO:0000256" key="1">
    <source>
        <dbReference type="ARBA" id="ARBA00000085"/>
    </source>
</evidence>
<evidence type="ECO:0000256" key="5">
    <source>
        <dbReference type="ARBA" id="ARBA00022553"/>
    </source>
</evidence>
<keyword evidence="8" id="KW-0547">Nucleotide-binding</keyword>
<keyword evidence="12" id="KW-0902">Two-component regulatory system</keyword>